<evidence type="ECO:0000313" key="2">
    <source>
        <dbReference type="Proteomes" id="UP000277580"/>
    </source>
</evidence>
<keyword evidence="2" id="KW-1185">Reference proteome</keyword>
<organism evidence="1 2">
    <name type="scientific">Morchella conica CCBAS932</name>
    <dbReference type="NCBI Taxonomy" id="1392247"/>
    <lineage>
        <taxon>Eukaryota</taxon>
        <taxon>Fungi</taxon>
        <taxon>Dikarya</taxon>
        <taxon>Ascomycota</taxon>
        <taxon>Pezizomycotina</taxon>
        <taxon>Pezizomycetes</taxon>
        <taxon>Pezizales</taxon>
        <taxon>Morchellaceae</taxon>
        <taxon>Morchella</taxon>
    </lineage>
</organism>
<dbReference type="EMBL" id="ML119115">
    <property type="protein sequence ID" value="RPB15006.1"/>
    <property type="molecule type" value="Genomic_DNA"/>
</dbReference>
<dbReference type="InParanoid" id="A0A3N4KWS4"/>
<protein>
    <submittedName>
        <fullName evidence="1">Uncharacterized protein</fullName>
    </submittedName>
</protein>
<proteinExistence type="predicted"/>
<sequence>MLLETVAKSRSTIAKHGGKPCKKSTRLALSRATLLLAYMCLRIVPVVRPAGCV</sequence>
<accession>A0A3N4KWS4</accession>
<evidence type="ECO:0000313" key="1">
    <source>
        <dbReference type="EMBL" id="RPB15006.1"/>
    </source>
</evidence>
<dbReference type="Proteomes" id="UP000277580">
    <property type="component" value="Unassembled WGS sequence"/>
</dbReference>
<dbReference type="AlphaFoldDB" id="A0A3N4KWS4"/>
<reference evidence="1 2" key="1">
    <citation type="journal article" date="2018" name="Nat. Ecol. Evol.">
        <title>Pezizomycetes genomes reveal the molecular basis of ectomycorrhizal truffle lifestyle.</title>
        <authorList>
            <person name="Murat C."/>
            <person name="Payen T."/>
            <person name="Noel B."/>
            <person name="Kuo A."/>
            <person name="Morin E."/>
            <person name="Chen J."/>
            <person name="Kohler A."/>
            <person name="Krizsan K."/>
            <person name="Balestrini R."/>
            <person name="Da Silva C."/>
            <person name="Montanini B."/>
            <person name="Hainaut M."/>
            <person name="Levati E."/>
            <person name="Barry K.W."/>
            <person name="Belfiori B."/>
            <person name="Cichocki N."/>
            <person name="Clum A."/>
            <person name="Dockter R.B."/>
            <person name="Fauchery L."/>
            <person name="Guy J."/>
            <person name="Iotti M."/>
            <person name="Le Tacon F."/>
            <person name="Lindquist E.A."/>
            <person name="Lipzen A."/>
            <person name="Malagnac F."/>
            <person name="Mello A."/>
            <person name="Molinier V."/>
            <person name="Miyauchi S."/>
            <person name="Poulain J."/>
            <person name="Riccioni C."/>
            <person name="Rubini A."/>
            <person name="Sitrit Y."/>
            <person name="Splivallo R."/>
            <person name="Traeger S."/>
            <person name="Wang M."/>
            <person name="Zifcakova L."/>
            <person name="Wipf D."/>
            <person name="Zambonelli A."/>
            <person name="Paolocci F."/>
            <person name="Nowrousian M."/>
            <person name="Ottonello S."/>
            <person name="Baldrian P."/>
            <person name="Spatafora J.W."/>
            <person name="Henrissat B."/>
            <person name="Nagy L.G."/>
            <person name="Aury J.M."/>
            <person name="Wincker P."/>
            <person name="Grigoriev I.V."/>
            <person name="Bonfante P."/>
            <person name="Martin F.M."/>
        </authorList>
    </citation>
    <scope>NUCLEOTIDE SEQUENCE [LARGE SCALE GENOMIC DNA]</scope>
    <source>
        <strain evidence="1 2">CCBAS932</strain>
    </source>
</reference>
<gene>
    <name evidence="1" type="ORF">P167DRAFT_30029</name>
</gene>
<name>A0A3N4KWS4_9PEZI</name>